<dbReference type="OrthoDB" id="9802241at2"/>
<keyword evidence="5 6" id="KW-0456">Lyase</keyword>
<dbReference type="NCBIfam" id="TIGR01048">
    <property type="entry name" value="lysA"/>
    <property type="match status" value="1"/>
</dbReference>
<sequence>MSLADLLPSMRSMVQSRLEENVWPGGTTVDERGELLVGGHRVTELAGRFGTPLQIVDLADVRRRCRAYRAALPGAEVAYASKAFLCRAVARLVDAEGLSLDVCSAGELAVARSVGFPGWRVLLHGNAKTPEDLKAALAHRVGRIVVDSLDEVDHVAALARDRQRVLVRVTPGVDGGTHAAVTTGVEDQKFGFPLSTGAAAAAVRHVLRQPSLRLVGLHTHLGSQLRRVADFELAARRLVALLAAVRDEHGLELPELNLGGGHAVPQLPGEDDFDLAGFAHRVRAAVHDECARHRLRPPRLTVEPGRALVASAGVTVYRVVAVKHAVRTFVAVDGGMSDNPRPALYGARYLVRMVGRPPAAPLRTATVVGRHCEAGDVIARDVPLPADVRAGDVLAVPGTGAYHHSLASNYNLVGRPPVVGVDNGAVQLLVRRETEEDLLRRDVG</sequence>
<feature type="binding site" evidence="6">
    <location>
        <begin position="303"/>
        <end position="306"/>
    </location>
    <ligand>
        <name>pyridoxal 5'-phosphate</name>
        <dbReference type="ChEBI" id="CHEBI:597326"/>
    </ligand>
</feature>
<dbReference type="PANTHER" id="PTHR43727:SF2">
    <property type="entry name" value="GROUP IV DECARBOXYLASE"/>
    <property type="match status" value="1"/>
</dbReference>
<evidence type="ECO:0000313" key="12">
    <source>
        <dbReference type="Proteomes" id="UP000184501"/>
    </source>
</evidence>
<evidence type="ECO:0000313" key="11">
    <source>
        <dbReference type="EMBL" id="SHE52014.1"/>
    </source>
</evidence>
<dbReference type="PANTHER" id="PTHR43727">
    <property type="entry name" value="DIAMINOPIMELATE DECARBOXYLASE"/>
    <property type="match status" value="1"/>
</dbReference>
<comment type="catalytic activity">
    <reaction evidence="6 9">
        <text>meso-2,6-diaminopimelate + H(+) = L-lysine + CO2</text>
        <dbReference type="Rhea" id="RHEA:15101"/>
        <dbReference type="ChEBI" id="CHEBI:15378"/>
        <dbReference type="ChEBI" id="CHEBI:16526"/>
        <dbReference type="ChEBI" id="CHEBI:32551"/>
        <dbReference type="ChEBI" id="CHEBI:57791"/>
        <dbReference type="EC" id="4.1.1.20"/>
    </reaction>
</comment>
<proteinExistence type="inferred from homology"/>
<dbReference type="Gene3D" id="2.40.37.10">
    <property type="entry name" value="Lyase, Ornithine Decarboxylase, Chain A, domain 1"/>
    <property type="match status" value="1"/>
</dbReference>
<comment type="function">
    <text evidence="6">Specifically catalyzes the decarboxylation of meso-diaminopimelate (meso-DAP) to L-lysine.</text>
</comment>
<dbReference type="PROSITE" id="PS00878">
    <property type="entry name" value="ODR_DC_2_1"/>
    <property type="match status" value="1"/>
</dbReference>
<dbReference type="AlphaFoldDB" id="A0A1M4U5V0"/>
<evidence type="ECO:0000256" key="1">
    <source>
        <dbReference type="ARBA" id="ARBA00001933"/>
    </source>
</evidence>
<feature type="binding site" evidence="6">
    <location>
        <position position="306"/>
    </location>
    <ligand>
        <name>substrate</name>
    </ligand>
</feature>
<evidence type="ECO:0000256" key="7">
    <source>
        <dbReference type="NCBIfam" id="TIGR01048"/>
    </source>
</evidence>
<keyword evidence="12" id="KW-1185">Reference proteome</keyword>
<comment type="pathway">
    <text evidence="6 9">Amino-acid biosynthesis; L-lysine biosynthesis via DAP pathway; L-lysine from DL-2,6-diaminopimelate: step 1/1.</text>
</comment>
<evidence type="ECO:0000256" key="6">
    <source>
        <dbReference type="HAMAP-Rule" id="MF_02120"/>
    </source>
</evidence>
<dbReference type="InterPro" id="IPR000183">
    <property type="entry name" value="Orn/DAP/Arg_de-COase"/>
</dbReference>
<dbReference type="GO" id="GO:0009089">
    <property type="term" value="P:lysine biosynthetic process via diaminopimelate"/>
    <property type="evidence" value="ECO:0007669"/>
    <property type="project" value="UniProtKB-UniRule"/>
</dbReference>
<feature type="binding site" evidence="6">
    <location>
        <position position="261"/>
    </location>
    <ligand>
        <name>pyridoxal 5'-phosphate</name>
        <dbReference type="ChEBI" id="CHEBI:597326"/>
    </ligand>
</feature>
<dbReference type="EC" id="4.1.1.20" evidence="6 7"/>
<dbReference type="SUPFAM" id="SSF51419">
    <property type="entry name" value="PLP-binding barrel"/>
    <property type="match status" value="1"/>
</dbReference>
<feature type="domain" description="Orn/DAP/Arg decarboxylase 2 N-terminal" evidence="10">
    <location>
        <begin position="58"/>
        <end position="310"/>
    </location>
</feature>
<evidence type="ECO:0000256" key="2">
    <source>
        <dbReference type="ARBA" id="ARBA00022793"/>
    </source>
</evidence>
<evidence type="ECO:0000256" key="3">
    <source>
        <dbReference type="ARBA" id="ARBA00022898"/>
    </source>
</evidence>
<dbReference type="EMBL" id="FQVN01000001">
    <property type="protein sequence ID" value="SHE52014.1"/>
    <property type="molecule type" value="Genomic_DNA"/>
</dbReference>
<feature type="binding site" evidence="6">
    <location>
        <position position="402"/>
    </location>
    <ligand>
        <name>pyridoxal 5'-phosphate</name>
        <dbReference type="ChEBI" id="CHEBI:597326"/>
    </ligand>
</feature>
<keyword evidence="6" id="KW-0028">Amino-acid biosynthesis</keyword>
<dbReference type="InterPro" id="IPR029066">
    <property type="entry name" value="PLP-binding_barrel"/>
</dbReference>
<accession>A0A1M4U5V0</accession>
<feature type="modified residue" description="N6-(pyridoxal phosphate)lysine" evidence="6 8">
    <location>
        <position position="82"/>
    </location>
</feature>
<dbReference type="InterPro" id="IPR022644">
    <property type="entry name" value="De-COase2_N"/>
</dbReference>
<keyword evidence="2 6" id="KW-0210">Decarboxylase</keyword>
<dbReference type="InterPro" id="IPR002986">
    <property type="entry name" value="DAP_deCOOHase_LysA"/>
</dbReference>
<reference evidence="11 12" key="1">
    <citation type="submission" date="2016-11" db="EMBL/GenBank/DDBJ databases">
        <authorList>
            <person name="Jaros S."/>
            <person name="Januszkiewicz K."/>
            <person name="Wedrychowicz H."/>
        </authorList>
    </citation>
    <scope>NUCLEOTIDE SEQUENCE [LARGE SCALE GENOMIC DNA]</scope>
    <source>
        <strain evidence="11 12">DSM 44523</strain>
    </source>
</reference>
<dbReference type="Pfam" id="PF02784">
    <property type="entry name" value="Orn_Arg_deC_N"/>
    <property type="match status" value="1"/>
</dbReference>
<protein>
    <recommendedName>
        <fullName evidence="6 7">Diaminopimelate decarboxylase</fullName>
        <shortName evidence="6">DAP decarboxylase</shortName>
        <shortName evidence="6">DAPDC</shortName>
        <ecNumber evidence="6 7">4.1.1.20</ecNumber>
    </recommendedName>
</protein>
<dbReference type="InterPro" id="IPR022653">
    <property type="entry name" value="De-COase2_pyr-phos_BS"/>
</dbReference>
<comment type="cofactor">
    <cofactor evidence="1 6 8 9">
        <name>pyridoxal 5'-phosphate</name>
        <dbReference type="ChEBI" id="CHEBI:597326"/>
    </cofactor>
</comment>
<evidence type="ECO:0000256" key="8">
    <source>
        <dbReference type="PIRSR" id="PIRSR600183-50"/>
    </source>
</evidence>
<dbReference type="STRING" id="2017.SAMN05444320_101308"/>
<dbReference type="FunFam" id="3.20.20.10:FF:000003">
    <property type="entry name" value="Diaminopimelate decarboxylase"/>
    <property type="match status" value="1"/>
</dbReference>
<feature type="active site" description="Proton donor" evidence="8">
    <location>
        <position position="372"/>
    </location>
</feature>
<name>A0A1M4U5V0_STRHI</name>
<comment type="subunit">
    <text evidence="6">Homodimer.</text>
</comment>
<dbReference type="InterPro" id="IPR009006">
    <property type="entry name" value="Ala_racemase/Decarboxylase_C"/>
</dbReference>
<dbReference type="Proteomes" id="UP000184501">
    <property type="component" value="Unassembled WGS sequence"/>
</dbReference>
<dbReference type="SUPFAM" id="SSF50621">
    <property type="entry name" value="Alanine racemase C-terminal domain-like"/>
    <property type="match status" value="1"/>
</dbReference>
<dbReference type="HAMAP" id="MF_02120">
    <property type="entry name" value="LysA"/>
    <property type="match status" value="1"/>
</dbReference>
<dbReference type="PRINTS" id="PR01179">
    <property type="entry name" value="ODADCRBXLASE"/>
</dbReference>
<evidence type="ECO:0000256" key="9">
    <source>
        <dbReference type="RuleBase" id="RU003738"/>
    </source>
</evidence>
<gene>
    <name evidence="6" type="primary">lysA</name>
    <name evidence="11" type="ORF">SAMN05444320_101308</name>
</gene>
<organism evidence="11 12">
    <name type="scientific">Streptoalloteichus hindustanus</name>
    <dbReference type="NCBI Taxonomy" id="2017"/>
    <lineage>
        <taxon>Bacteria</taxon>
        <taxon>Bacillati</taxon>
        <taxon>Actinomycetota</taxon>
        <taxon>Actinomycetes</taxon>
        <taxon>Pseudonocardiales</taxon>
        <taxon>Pseudonocardiaceae</taxon>
        <taxon>Streptoalloteichus</taxon>
    </lineage>
</organism>
<dbReference type="CDD" id="cd06828">
    <property type="entry name" value="PLPDE_III_DapDC"/>
    <property type="match status" value="1"/>
</dbReference>
<feature type="binding site" evidence="6">
    <location>
        <position position="345"/>
    </location>
    <ligand>
        <name>substrate</name>
    </ligand>
</feature>
<evidence type="ECO:0000256" key="4">
    <source>
        <dbReference type="ARBA" id="ARBA00023154"/>
    </source>
</evidence>
<feature type="binding site" evidence="6">
    <location>
        <position position="341"/>
    </location>
    <ligand>
        <name>substrate</name>
    </ligand>
</feature>
<comment type="similarity">
    <text evidence="6">Belongs to the Orn/Lys/Arg decarboxylase class-II family. LysA subfamily.</text>
</comment>
<dbReference type="GO" id="GO:0008836">
    <property type="term" value="F:diaminopimelate decarboxylase activity"/>
    <property type="evidence" value="ECO:0007669"/>
    <property type="project" value="UniProtKB-UniRule"/>
</dbReference>
<evidence type="ECO:0000256" key="5">
    <source>
        <dbReference type="ARBA" id="ARBA00023239"/>
    </source>
</evidence>
<keyword evidence="4 6" id="KW-0457">Lysine biosynthesis</keyword>
<dbReference type="Gene3D" id="3.20.20.10">
    <property type="entry name" value="Alanine racemase"/>
    <property type="match status" value="1"/>
</dbReference>
<dbReference type="UniPathway" id="UPA00034">
    <property type="reaction ID" value="UER00027"/>
</dbReference>
<dbReference type="PRINTS" id="PR01181">
    <property type="entry name" value="DAPDCRBXLASE"/>
</dbReference>
<keyword evidence="3 6" id="KW-0663">Pyridoxal phosphate</keyword>
<evidence type="ECO:0000259" key="10">
    <source>
        <dbReference type="Pfam" id="PF02784"/>
    </source>
</evidence>
<dbReference type="GO" id="GO:0030170">
    <property type="term" value="F:pyridoxal phosphate binding"/>
    <property type="evidence" value="ECO:0007669"/>
    <property type="project" value="UniProtKB-UniRule"/>
</dbReference>
<feature type="binding site" evidence="6">
    <location>
        <position position="373"/>
    </location>
    <ligand>
        <name>substrate</name>
    </ligand>
</feature>
<dbReference type="RefSeq" id="WP_073479499.1">
    <property type="nucleotide sequence ID" value="NZ_FQVN01000001.1"/>
</dbReference>
<feature type="binding site" evidence="6">
    <location>
        <position position="402"/>
    </location>
    <ligand>
        <name>substrate</name>
    </ligand>
</feature>